<evidence type="ECO:0000313" key="3">
    <source>
        <dbReference type="EMBL" id="CAA9356242.1"/>
    </source>
</evidence>
<dbReference type="AlphaFoldDB" id="A0A6J4MIF7"/>
<feature type="compositionally biased region" description="Polar residues" evidence="1">
    <location>
        <begin position="23"/>
        <end position="39"/>
    </location>
</feature>
<keyword evidence="2" id="KW-0812">Transmembrane</keyword>
<keyword evidence="2" id="KW-0472">Membrane</keyword>
<accession>A0A6J4MIF7</accession>
<feature type="region of interest" description="Disordered" evidence="1">
    <location>
        <begin position="120"/>
        <end position="239"/>
    </location>
</feature>
<feature type="region of interest" description="Disordered" evidence="1">
    <location>
        <begin position="1"/>
        <end position="43"/>
    </location>
</feature>
<evidence type="ECO:0000256" key="1">
    <source>
        <dbReference type="SAM" id="MobiDB-lite"/>
    </source>
</evidence>
<protein>
    <recommendedName>
        <fullName evidence="4">DUF3618 domain-containing protein</fullName>
    </recommendedName>
</protein>
<name>A0A6J4MIF7_9ACTN</name>
<sequence>MADEATSKAIEVSSSPERPPTPAQQRANAHAGSTDTDQLVSDIEKTREELAVTIDAIVDRVSPKKVVERSKQQAREGVADATVIVKQHASTAAEVVREKAIVAGGVLKDRTSTATEVVKGAAASVREKVSGPSDAGPVRSPLSPATSVAIGSATPVTGSGTSAASTSDGRAPSDGPVSSASPSPLPPNTQSIDVGELPPPESVDTTGSLADRADAAGTTVEPAGSELPAPRPVSTASPVPPVPPVYAGAGVAALVAAVLLLLRRRRRSRRALRRR</sequence>
<dbReference type="EMBL" id="CADCUE010000253">
    <property type="protein sequence ID" value="CAA9356242.1"/>
    <property type="molecule type" value="Genomic_DNA"/>
</dbReference>
<evidence type="ECO:0008006" key="4">
    <source>
        <dbReference type="Google" id="ProtNLM"/>
    </source>
</evidence>
<reference evidence="3" key="1">
    <citation type="submission" date="2020-02" db="EMBL/GenBank/DDBJ databases">
        <authorList>
            <person name="Meier V. D."/>
        </authorList>
    </citation>
    <scope>NUCLEOTIDE SEQUENCE</scope>
    <source>
        <strain evidence="3">AVDCRST_MAG16</strain>
    </source>
</reference>
<keyword evidence="2" id="KW-1133">Transmembrane helix</keyword>
<feature type="transmembrane region" description="Helical" evidence="2">
    <location>
        <begin position="245"/>
        <end position="262"/>
    </location>
</feature>
<proteinExistence type="predicted"/>
<organism evidence="3">
    <name type="scientific">uncultured Frankineae bacterium</name>
    <dbReference type="NCBI Taxonomy" id="437475"/>
    <lineage>
        <taxon>Bacteria</taxon>
        <taxon>Bacillati</taxon>
        <taxon>Actinomycetota</taxon>
        <taxon>Actinomycetes</taxon>
        <taxon>Frankiales</taxon>
        <taxon>environmental samples</taxon>
    </lineage>
</organism>
<gene>
    <name evidence="3" type="ORF">AVDCRST_MAG16-2679</name>
</gene>
<feature type="compositionally biased region" description="Low complexity" evidence="1">
    <location>
        <begin position="151"/>
        <end position="182"/>
    </location>
</feature>
<dbReference type="Pfam" id="PF12277">
    <property type="entry name" value="DUF3618"/>
    <property type="match status" value="1"/>
</dbReference>
<dbReference type="InterPro" id="IPR022062">
    <property type="entry name" value="DUF3618"/>
</dbReference>
<evidence type="ECO:0000256" key="2">
    <source>
        <dbReference type="SAM" id="Phobius"/>
    </source>
</evidence>